<feature type="compositionally biased region" description="Basic and acidic residues" evidence="1">
    <location>
        <begin position="278"/>
        <end position="290"/>
    </location>
</feature>
<evidence type="ECO:0000313" key="3">
    <source>
        <dbReference type="Proteomes" id="UP001302745"/>
    </source>
</evidence>
<organism evidence="2 3">
    <name type="scientific">Chaetomidium leptoderma</name>
    <dbReference type="NCBI Taxonomy" id="669021"/>
    <lineage>
        <taxon>Eukaryota</taxon>
        <taxon>Fungi</taxon>
        <taxon>Dikarya</taxon>
        <taxon>Ascomycota</taxon>
        <taxon>Pezizomycotina</taxon>
        <taxon>Sordariomycetes</taxon>
        <taxon>Sordariomycetidae</taxon>
        <taxon>Sordariales</taxon>
        <taxon>Chaetomiaceae</taxon>
        <taxon>Chaetomidium</taxon>
    </lineage>
</organism>
<feature type="compositionally biased region" description="Low complexity" evidence="1">
    <location>
        <begin position="170"/>
        <end position="180"/>
    </location>
</feature>
<proteinExistence type="predicted"/>
<evidence type="ECO:0000313" key="2">
    <source>
        <dbReference type="EMBL" id="KAK4150713.1"/>
    </source>
</evidence>
<reference evidence="2" key="2">
    <citation type="submission" date="2023-05" db="EMBL/GenBank/DDBJ databases">
        <authorList>
            <consortium name="Lawrence Berkeley National Laboratory"/>
            <person name="Steindorff A."/>
            <person name="Hensen N."/>
            <person name="Bonometti L."/>
            <person name="Westerberg I."/>
            <person name="Brannstrom I.O."/>
            <person name="Guillou S."/>
            <person name="Cros-Aarteil S."/>
            <person name="Calhoun S."/>
            <person name="Haridas S."/>
            <person name="Kuo A."/>
            <person name="Mondo S."/>
            <person name="Pangilinan J."/>
            <person name="Riley R."/>
            <person name="Labutti K."/>
            <person name="Andreopoulos B."/>
            <person name="Lipzen A."/>
            <person name="Chen C."/>
            <person name="Yanf M."/>
            <person name="Daum C."/>
            <person name="Ng V."/>
            <person name="Clum A."/>
            <person name="Ohm R."/>
            <person name="Martin F."/>
            <person name="Silar P."/>
            <person name="Natvig D."/>
            <person name="Lalanne C."/>
            <person name="Gautier V."/>
            <person name="Ament-Velasquez S.L."/>
            <person name="Kruys A."/>
            <person name="Hutchinson M.I."/>
            <person name="Powell A.J."/>
            <person name="Barry K."/>
            <person name="Miller A.N."/>
            <person name="Grigoriev I.V."/>
            <person name="Debuchy R."/>
            <person name="Gladieux P."/>
            <person name="Thoren M.H."/>
            <person name="Johannesson H."/>
        </authorList>
    </citation>
    <scope>NUCLEOTIDE SEQUENCE</scope>
    <source>
        <strain evidence="2">CBS 538.74</strain>
    </source>
</reference>
<comment type="caution">
    <text evidence="2">The sequence shown here is derived from an EMBL/GenBank/DDBJ whole genome shotgun (WGS) entry which is preliminary data.</text>
</comment>
<accession>A0AAN6ZUG6</accession>
<protein>
    <submittedName>
        <fullName evidence="2">Uncharacterized protein</fullName>
    </submittedName>
</protein>
<sequence>MSLGRPVTCDGWSYSGDFHVEASGNNRHRRATMPELKAVFDGTDGPKDRPAHWYEAQLIHYGLPPSKTKGTAKMRLFEAVNKGNLAVPSHIVKVEADLKKEWVKQERAAKKALKMVATPAARGSNKRKADEGQAGIIPGANVNVNLSISIGPGGNVQLAPTEPAAKKAKTTSTAEKPAPTDSSPGLSSQTTPRTKQTARRSRPFARAGQGRPAPDVPGDEPVPLPRQTARRSRPFTRAGQGRPTAATRQPPRLDATPSQWDSPDDPPPPYPGPPMHINDSHANDSYGKDSYDDEPDQGDGPLPPLGLLNGRYHLRCTAPREHADRGEDSGIVFTLDGDALWGSFEIGPLSGILRLDQRPWSASYQPLYFRWRGEDSQGGDHAESNDGSYVKFMGDGVIVGKIGFYGSMLEFNGYRVSGQATRSEISAFSMRQQWEGRRP</sequence>
<dbReference type="Proteomes" id="UP001302745">
    <property type="component" value="Unassembled WGS sequence"/>
</dbReference>
<evidence type="ECO:0000256" key="1">
    <source>
        <dbReference type="SAM" id="MobiDB-lite"/>
    </source>
</evidence>
<reference evidence="2" key="1">
    <citation type="journal article" date="2023" name="Mol. Phylogenet. Evol.">
        <title>Genome-scale phylogeny and comparative genomics of the fungal order Sordariales.</title>
        <authorList>
            <person name="Hensen N."/>
            <person name="Bonometti L."/>
            <person name="Westerberg I."/>
            <person name="Brannstrom I.O."/>
            <person name="Guillou S."/>
            <person name="Cros-Aarteil S."/>
            <person name="Calhoun S."/>
            <person name="Haridas S."/>
            <person name="Kuo A."/>
            <person name="Mondo S."/>
            <person name="Pangilinan J."/>
            <person name="Riley R."/>
            <person name="LaButti K."/>
            <person name="Andreopoulos B."/>
            <person name="Lipzen A."/>
            <person name="Chen C."/>
            <person name="Yan M."/>
            <person name="Daum C."/>
            <person name="Ng V."/>
            <person name="Clum A."/>
            <person name="Steindorff A."/>
            <person name="Ohm R.A."/>
            <person name="Martin F."/>
            <person name="Silar P."/>
            <person name="Natvig D.O."/>
            <person name="Lalanne C."/>
            <person name="Gautier V."/>
            <person name="Ament-Velasquez S.L."/>
            <person name="Kruys A."/>
            <person name="Hutchinson M.I."/>
            <person name="Powell A.J."/>
            <person name="Barry K."/>
            <person name="Miller A.N."/>
            <person name="Grigoriev I.V."/>
            <person name="Debuchy R."/>
            <person name="Gladieux P."/>
            <person name="Hiltunen Thoren M."/>
            <person name="Johannesson H."/>
        </authorList>
    </citation>
    <scope>NUCLEOTIDE SEQUENCE</scope>
    <source>
        <strain evidence="2">CBS 538.74</strain>
    </source>
</reference>
<feature type="compositionally biased region" description="Pro residues" evidence="1">
    <location>
        <begin position="265"/>
        <end position="274"/>
    </location>
</feature>
<feature type="region of interest" description="Disordered" evidence="1">
    <location>
        <begin position="157"/>
        <end position="306"/>
    </location>
</feature>
<dbReference type="EMBL" id="MU857055">
    <property type="protein sequence ID" value="KAK4150713.1"/>
    <property type="molecule type" value="Genomic_DNA"/>
</dbReference>
<feature type="compositionally biased region" description="Polar residues" evidence="1">
    <location>
        <begin position="181"/>
        <end position="195"/>
    </location>
</feature>
<keyword evidence="3" id="KW-1185">Reference proteome</keyword>
<gene>
    <name evidence="2" type="ORF">C8A00DRAFT_36693</name>
</gene>
<name>A0AAN6ZUG6_9PEZI</name>
<dbReference type="AlphaFoldDB" id="A0AAN6ZUG6"/>